<dbReference type="RefSeq" id="WP_110370307.1">
    <property type="nucleotide sequence ID" value="NZ_QJJX01000021.1"/>
</dbReference>
<keyword evidence="3" id="KW-0812">Transmembrane</keyword>
<feature type="coiled-coil region" evidence="1">
    <location>
        <begin position="1057"/>
        <end position="1087"/>
    </location>
</feature>
<keyword evidence="3" id="KW-0472">Membrane</keyword>
<keyword evidence="3" id="KW-1133">Transmembrane helix</keyword>
<dbReference type="Proteomes" id="UP000248314">
    <property type="component" value="Unassembled WGS sequence"/>
</dbReference>
<accession>A0A318HRU1</accession>
<dbReference type="STRING" id="1122991.GCA_000613445_01523"/>
<sequence length="1327" mass="146206">MAKKHLSEDEIKYVISADSSKAQQAIHQLAKSTESLRKEEKARRQALIEMEATGKKNTDEYRKLNTEMKGYSKRISENEKRLREMRSTLDTSAMSMNQLRKYAKELANEMDNISQAASPQQFGDLQKRLAAVNLRMEELRVSTSKLRQHLISDSSINVMMGNLMAKFGALVGQIAQKSLGMLTDVIDKGVELAEAADGITHAFRRIGSEDYLQGLRQATKNTVDDVELMKATVKANDFRIPLEDLGKYLAFAQLKAQQTGQSLDYMVDSIVTGLGRQSPQILDNLGLSAAEIGEKTKKTGNFMKAVASIVEGQLAKAGETYVSAADRSVQRTVALTNAQKKLGDAFLPIKQEWEDMMMAAKLSTVGILKFLAEHYEGILMVGKALGVLIATTAAYVAGQKLAYLWGMRAVAASKLKAAAMAIENAMTELSVLRHAVLNKTMTRSIALQKAFNVVLKLNPWGAVLGAITLVVGALLIFSRRTDAAVRAQKRINEVKRQAIERAAEEKTKIDLLVAAARDEKRSMDERRKAVAELNRIIPNYNAQLDETTGKYRENKKALDDYLKSLVHKYEIEGAKDMLAKLAKEAWLAKEELKKANAELNGAQTAQGGSTYTTSWGAVGNTKQDVVDRAQAKVSGAQAKYNAAEAEKQAFLKSYGQDLAGDAVAGAKAEGTQGAKGTVGAALDSIKAKIERLKAERLTLKVGDTSGLKKIDSQIAALERRKASLEGSGTRNTAPKAPGTGKAQKNGFDNGRQQALAKEEAAYNKSANVLKKALADKKKSQEEYNVAMQMLEVAHAANVLNIECEYTQKAKQLYMADANERQRIILAQQANERRANQAFQDKSMTTRQQYFDALKTLQSQGMTDEQRREADHALQLSSLDAFYKARLEQARQYGEDDQALTEAYERAKAEIIRKYEQQAEEERFQTRVRAGLVSQKEIFERELAQLKEKLAQEGATEAEQQQAMANMTQQFEEDKLQLRQQYGIATQQELFDAEMAQLKQHLDAKMITQEEYEQAVAQMKMDKWKQSFDYYSNLFGTAVKQLQDAEMANVDAKYDAEIEAAQGNADQVEKLEKQKANEKLKIQKKYADVNFAIQASQIIVNTAVSVMKAFSELGPIGGAIAGALMTVAGTAQLAVANAERQKVKKMTLQGASAGSAATGARVATGLESGGSIDVEREQDGKRFKASYEPKRRGYVDRPTVLVGEGPAGHSKEWVASNAAMENPTVAPLIDVIDKAQRTGDIRTLDLRKVMMQRGLASGGFVSQPTHSSPQPSPTPTTLATSAANTTDEELVAILRDLRENGIRSFVTLDDIEARQKIQQQYRNIAQKQ</sequence>
<gene>
    <name evidence="4" type="ORF">EJ73_01779</name>
</gene>
<evidence type="ECO:0000313" key="5">
    <source>
        <dbReference type="Proteomes" id="UP000248314"/>
    </source>
</evidence>
<organism evidence="4 5">
    <name type="scientific">Hoylesella shahii DSM 15611 = JCM 12083</name>
    <dbReference type="NCBI Taxonomy" id="1122991"/>
    <lineage>
        <taxon>Bacteria</taxon>
        <taxon>Pseudomonadati</taxon>
        <taxon>Bacteroidota</taxon>
        <taxon>Bacteroidia</taxon>
        <taxon>Bacteroidales</taxon>
        <taxon>Prevotellaceae</taxon>
        <taxon>Hoylesella</taxon>
    </lineage>
</organism>
<evidence type="ECO:0008006" key="6">
    <source>
        <dbReference type="Google" id="ProtNLM"/>
    </source>
</evidence>
<feature type="region of interest" description="Disordered" evidence="2">
    <location>
        <begin position="721"/>
        <end position="747"/>
    </location>
</feature>
<feature type="coiled-coil region" evidence="1">
    <location>
        <begin position="61"/>
        <end position="116"/>
    </location>
</feature>
<proteinExistence type="predicted"/>
<dbReference type="EMBL" id="QJJX01000021">
    <property type="protein sequence ID" value="PXX21255.1"/>
    <property type="molecule type" value="Genomic_DNA"/>
</dbReference>
<evidence type="ECO:0000256" key="1">
    <source>
        <dbReference type="SAM" id="Coils"/>
    </source>
</evidence>
<feature type="compositionally biased region" description="Low complexity" evidence="2">
    <location>
        <begin position="1261"/>
        <end position="1283"/>
    </location>
</feature>
<name>A0A318HRU1_9BACT</name>
<evidence type="ECO:0000256" key="3">
    <source>
        <dbReference type="SAM" id="Phobius"/>
    </source>
</evidence>
<feature type="coiled-coil region" evidence="1">
    <location>
        <begin position="900"/>
        <end position="955"/>
    </location>
</feature>
<feature type="region of interest" description="Disordered" evidence="2">
    <location>
        <begin position="1257"/>
        <end position="1283"/>
    </location>
</feature>
<evidence type="ECO:0000256" key="2">
    <source>
        <dbReference type="SAM" id="MobiDB-lite"/>
    </source>
</evidence>
<keyword evidence="1" id="KW-0175">Coiled coil</keyword>
<reference evidence="4 5" key="1">
    <citation type="submission" date="2018-05" db="EMBL/GenBank/DDBJ databases">
        <title>Genomic Encyclopedia of Type Strains, Phase I: the one thousand microbial genomes (KMG-I) project.</title>
        <authorList>
            <person name="Kyrpides N."/>
        </authorList>
    </citation>
    <scope>NUCLEOTIDE SEQUENCE [LARGE SCALE GENOMIC DNA]</scope>
    <source>
        <strain evidence="4 5">DSM 15611</strain>
    </source>
</reference>
<protein>
    <recommendedName>
        <fullName evidence="6">Tape measure domain-containing protein</fullName>
    </recommendedName>
</protein>
<feature type="transmembrane region" description="Helical" evidence="3">
    <location>
        <begin position="457"/>
        <end position="477"/>
    </location>
</feature>
<comment type="caution">
    <text evidence="4">The sequence shown here is derived from an EMBL/GenBank/DDBJ whole genome shotgun (WGS) entry which is preliminary data.</text>
</comment>
<evidence type="ECO:0000313" key="4">
    <source>
        <dbReference type="EMBL" id="PXX21255.1"/>
    </source>
</evidence>
<keyword evidence="5" id="KW-1185">Reference proteome</keyword>